<dbReference type="OrthoDB" id="2442389at2759"/>
<evidence type="ECO:0000313" key="2">
    <source>
        <dbReference type="Proteomes" id="UP000789396"/>
    </source>
</evidence>
<keyword evidence="2" id="KW-1185">Reference proteome</keyword>
<sequence>MSIAVSKDRTNEDEISSDDESEFVLDYKLYIKTSDGVLLPAKWLKESVSIINELLLSIHNKIYLITKDTIIMPNDYCVIFKKQREAVAGTQLADVQDFIKFKSECTKLAAKNNSNLCYNSNEDDNASRPPDYKNNNRIPSISSLSSYNKEIAENILQIREAHHCNIHNRPCLNKEKHSDLHVEINFMMLSVWASDMSNSNITSTLFTMSEFLKELDEKEETGHYYQNFLEEFETQQILVRYLRRLTDEQFDKCEVKTISAQQTLREYAEKLQ</sequence>
<protein>
    <submittedName>
        <fullName evidence="1">10814_t:CDS:1</fullName>
    </submittedName>
</protein>
<comment type="caution">
    <text evidence="1">The sequence shown here is derived from an EMBL/GenBank/DDBJ whole genome shotgun (WGS) entry which is preliminary data.</text>
</comment>
<organism evidence="1 2">
    <name type="scientific">Racocetra fulgida</name>
    <dbReference type="NCBI Taxonomy" id="60492"/>
    <lineage>
        <taxon>Eukaryota</taxon>
        <taxon>Fungi</taxon>
        <taxon>Fungi incertae sedis</taxon>
        <taxon>Mucoromycota</taxon>
        <taxon>Glomeromycotina</taxon>
        <taxon>Glomeromycetes</taxon>
        <taxon>Diversisporales</taxon>
        <taxon>Gigasporaceae</taxon>
        <taxon>Racocetra</taxon>
    </lineage>
</organism>
<evidence type="ECO:0000313" key="1">
    <source>
        <dbReference type="EMBL" id="CAG8553353.1"/>
    </source>
</evidence>
<gene>
    <name evidence="1" type="ORF">RFULGI_LOCUS4744</name>
</gene>
<dbReference type="Proteomes" id="UP000789396">
    <property type="component" value="Unassembled WGS sequence"/>
</dbReference>
<accession>A0A9N9B2H0</accession>
<proteinExistence type="predicted"/>
<dbReference type="EMBL" id="CAJVPZ010004910">
    <property type="protein sequence ID" value="CAG8553353.1"/>
    <property type="molecule type" value="Genomic_DNA"/>
</dbReference>
<reference evidence="1" key="1">
    <citation type="submission" date="2021-06" db="EMBL/GenBank/DDBJ databases">
        <authorList>
            <person name="Kallberg Y."/>
            <person name="Tangrot J."/>
            <person name="Rosling A."/>
        </authorList>
    </citation>
    <scope>NUCLEOTIDE SEQUENCE</scope>
    <source>
        <strain evidence="1">IN212</strain>
    </source>
</reference>
<name>A0A9N9B2H0_9GLOM</name>
<dbReference type="AlphaFoldDB" id="A0A9N9B2H0"/>